<dbReference type="InterPro" id="IPR027417">
    <property type="entry name" value="P-loop_NTPase"/>
</dbReference>
<dbReference type="Gene3D" id="3.40.50.300">
    <property type="entry name" value="P-loop containing nucleotide triphosphate hydrolases"/>
    <property type="match status" value="1"/>
</dbReference>
<dbReference type="RefSeq" id="WP_328966256.1">
    <property type="nucleotide sequence ID" value="NZ_CP108092.1"/>
</dbReference>
<accession>A0ABZ1TT73</accession>
<sequence>MSAPPMEATRRDVAQLAVAASPVGLLSAALELTGGKPDPWQVKALSSPASRLAIVASRQVGKGSVAAAAALHCAAYRPGSLILIVSASERQARVVIDRVREMLTVLGRHAEGLVETLTELRFANGSVLRVLPSTSTSLRGWSCHYLVVDEASFVETVSWHALVPTTAATGGRILALSSAGQPEGWFYDVVTRPDQYPEWERITVTADQVSRLRPEFLAGERRRLPDATYRREYLAEFTGSALGPFEPLLVARAMAAGREQPRPGANPFDLSDLFRRQQ</sequence>
<geneLocation type="plasmid" evidence="2 3">
    <name>unnamed2</name>
</geneLocation>
<protein>
    <submittedName>
        <fullName evidence="2">Terminase family protein</fullName>
    </submittedName>
</protein>
<proteinExistence type="predicted"/>
<evidence type="ECO:0000256" key="1">
    <source>
        <dbReference type="SAM" id="MobiDB-lite"/>
    </source>
</evidence>
<evidence type="ECO:0000313" key="2">
    <source>
        <dbReference type="EMBL" id="WUQ18312.1"/>
    </source>
</evidence>
<name>A0ABZ1TT73_STRVG</name>
<feature type="region of interest" description="Disordered" evidence="1">
    <location>
        <begin position="259"/>
        <end position="278"/>
    </location>
</feature>
<gene>
    <name evidence="2" type="ORF">OG517_43645</name>
</gene>
<keyword evidence="3" id="KW-1185">Reference proteome</keyword>
<organism evidence="2 3">
    <name type="scientific">Streptomyces virginiae</name>
    <name type="common">Streptomyces cinnamonensis</name>
    <dbReference type="NCBI Taxonomy" id="1961"/>
    <lineage>
        <taxon>Bacteria</taxon>
        <taxon>Bacillati</taxon>
        <taxon>Actinomycetota</taxon>
        <taxon>Actinomycetes</taxon>
        <taxon>Kitasatosporales</taxon>
        <taxon>Streptomycetaceae</taxon>
        <taxon>Streptomyces</taxon>
    </lineage>
</organism>
<keyword evidence="2" id="KW-0614">Plasmid</keyword>
<reference evidence="2" key="1">
    <citation type="submission" date="2022-10" db="EMBL/GenBank/DDBJ databases">
        <title>The complete genomes of actinobacterial strains from the NBC collection.</title>
        <authorList>
            <person name="Joergensen T.S."/>
            <person name="Alvarez Arevalo M."/>
            <person name="Sterndorff E.B."/>
            <person name="Faurdal D."/>
            <person name="Vuksanovic O."/>
            <person name="Mourched A.-S."/>
            <person name="Charusanti P."/>
            <person name="Shaw S."/>
            <person name="Blin K."/>
            <person name="Weber T."/>
        </authorList>
    </citation>
    <scope>NUCLEOTIDE SEQUENCE</scope>
    <source>
        <strain evidence="2">NBC_00248</strain>
        <plasmid evidence="2">unnamed2</plasmid>
    </source>
</reference>
<dbReference type="Pfam" id="PF03237">
    <property type="entry name" value="Terminase_6N"/>
    <property type="match status" value="1"/>
</dbReference>
<dbReference type="Proteomes" id="UP001432039">
    <property type="component" value="Plasmid unnamed2"/>
</dbReference>
<evidence type="ECO:0000313" key="3">
    <source>
        <dbReference type="Proteomes" id="UP001432039"/>
    </source>
</evidence>
<dbReference type="EMBL" id="CP108092">
    <property type="protein sequence ID" value="WUQ18312.1"/>
    <property type="molecule type" value="Genomic_DNA"/>
</dbReference>